<dbReference type="InterPro" id="IPR027843">
    <property type="entry name" value="DUF4440"/>
</dbReference>
<evidence type="ECO:0000313" key="2">
    <source>
        <dbReference type="EMBL" id="GGB04038.1"/>
    </source>
</evidence>
<protein>
    <recommendedName>
        <fullName evidence="1">DUF4440 domain-containing protein</fullName>
    </recommendedName>
</protein>
<evidence type="ECO:0000259" key="1">
    <source>
        <dbReference type="Pfam" id="PF14534"/>
    </source>
</evidence>
<reference evidence="2" key="2">
    <citation type="submission" date="2020-09" db="EMBL/GenBank/DDBJ databases">
        <authorList>
            <person name="Sun Q."/>
            <person name="Zhou Y."/>
        </authorList>
    </citation>
    <scope>NUCLEOTIDE SEQUENCE</scope>
    <source>
        <strain evidence="2">CGMCC 1.15322</strain>
    </source>
</reference>
<gene>
    <name evidence="2" type="ORF">GCM10011496_26260</name>
</gene>
<accession>A0A916WJR3</accession>
<dbReference type="AlphaFoldDB" id="A0A916WJR3"/>
<reference evidence="2" key="1">
    <citation type="journal article" date="2014" name="Int. J. Syst. Evol. Microbiol.">
        <title>Complete genome sequence of Corynebacterium casei LMG S-19264T (=DSM 44701T), isolated from a smear-ripened cheese.</title>
        <authorList>
            <consortium name="US DOE Joint Genome Institute (JGI-PGF)"/>
            <person name="Walter F."/>
            <person name="Albersmeier A."/>
            <person name="Kalinowski J."/>
            <person name="Ruckert C."/>
        </authorList>
    </citation>
    <scope>NUCLEOTIDE SEQUENCE</scope>
    <source>
        <strain evidence="2">CGMCC 1.15322</strain>
    </source>
</reference>
<comment type="caution">
    <text evidence="2">The sequence shown here is derived from an EMBL/GenBank/DDBJ whole genome shotgun (WGS) entry which is preliminary data.</text>
</comment>
<dbReference type="EMBL" id="BMIG01000009">
    <property type="protein sequence ID" value="GGB04038.1"/>
    <property type="molecule type" value="Genomic_DNA"/>
</dbReference>
<dbReference type="Proteomes" id="UP000620596">
    <property type="component" value="Unassembled WGS sequence"/>
</dbReference>
<dbReference type="Gene3D" id="3.10.450.50">
    <property type="match status" value="1"/>
</dbReference>
<organism evidence="2 3">
    <name type="scientific">Polaromonas eurypsychrophila</name>
    <dbReference type="NCBI Taxonomy" id="1614635"/>
    <lineage>
        <taxon>Bacteria</taxon>
        <taxon>Pseudomonadati</taxon>
        <taxon>Pseudomonadota</taxon>
        <taxon>Betaproteobacteria</taxon>
        <taxon>Burkholderiales</taxon>
        <taxon>Comamonadaceae</taxon>
        <taxon>Polaromonas</taxon>
    </lineage>
</organism>
<dbReference type="InterPro" id="IPR032710">
    <property type="entry name" value="NTF2-like_dom_sf"/>
</dbReference>
<sequence length="132" mass="14233">MPSPDLEDLHDVAAATQGWIQAFNAGEVASVCALYHPEAVLWGITAPSLITTPQGLRAYFEGHCAAVPPPSIRLGAQRVRVYAGAAINTGSYTLHTRTEGQQRALPARFSFTYCKIGSDWLIVDHHSSFVPA</sequence>
<dbReference type="SUPFAM" id="SSF54427">
    <property type="entry name" value="NTF2-like"/>
    <property type="match status" value="1"/>
</dbReference>
<proteinExistence type="predicted"/>
<feature type="domain" description="DUF4440" evidence="1">
    <location>
        <begin position="13"/>
        <end position="122"/>
    </location>
</feature>
<name>A0A916WJR3_9BURK</name>
<keyword evidence="3" id="KW-1185">Reference proteome</keyword>
<dbReference type="Pfam" id="PF14534">
    <property type="entry name" value="DUF4440"/>
    <property type="match status" value="1"/>
</dbReference>
<evidence type="ECO:0000313" key="3">
    <source>
        <dbReference type="Proteomes" id="UP000620596"/>
    </source>
</evidence>
<dbReference type="RefSeq" id="WP_188708963.1">
    <property type="nucleotide sequence ID" value="NZ_BMIG01000009.1"/>
</dbReference>